<dbReference type="InterPro" id="IPR058525">
    <property type="entry name" value="DUF8212"/>
</dbReference>
<proteinExistence type="predicted"/>
<name>A0A2P5IF41_DIAHE</name>
<organism evidence="3 4">
    <name type="scientific">Diaporthe helianthi</name>
    <dbReference type="NCBI Taxonomy" id="158607"/>
    <lineage>
        <taxon>Eukaryota</taxon>
        <taxon>Fungi</taxon>
        <taxon>Dikarya</taxon>
        <taxon>Ascomycota</taxon>
        <taxon>Pezizomycotina</taxon>
        <taxon>Sordariomycetes</taxon>
        <taxon>Sordariomycetidae</taxon>
        <taxon>Diaporthales</taxon>
        <taxon>Diaporthaceae</taxon>
        <taxon>Diaporthe</taxon>
    </lineage>
</organism>
<sequence>MWLIDTATLRLEEIVDLQDCKYAILSHTWELDEVGFQEMLAESRPAQLLKKAGFLKIKKTCEVAREKGYAFAWLSDLEVNNFEHSESKTSEFMKDCVWFTRGWTLQELIGPEELEFYDQEWKFRGSKKTLRYELSKITGIDTTTLQDSELLPTIPVGRRMSWAANRKTTRVEDIAYCLFGIFGVNMPMIYGEGKNAFLRLQEEIAKSTNDLTLFAWTSQKESGVANAAPRSSSAGPEEPSPGPSTCPNLFSP</sequence>
<dbReference type="Proteomes" id="UP000094444">
    <property type="component" value="Unassembled WGS sequence"/>
</dbReference>
<reference evidence="3" key="1">
    <citation type="submission" date="2017-09" db="EMBL/GenBank/DDBJ databases">
        <title>Polyketide synthases of a Diaporthe helianthi virulent isolate.</title>
        <authorList>
            <person name="Baroncelli R."/>
        </authorList>
    </citation>
    <scope>NUCLEOTIDE SEQUENCE [LARGE SCALE GENOMIC DNA]</scope>
    <source>
        <strain evidence="3">7/96</strain>
    </source>
</reference>
<dbReference type="AlphaFoldDB" id="A0A2P5IF41"/>
<evidence type="ECO:0000313" key="4">
    <source>
        <dbReference type="Proteomes" id="UP000094444"/>
    </source>
</evidence>
<dbReference type="InParanoid" id="A0A2P5IF41"/>
<dbReference type="OrthoDB" id="10254310at2759"/>
<dbReference type="EMBL" id="MAVT02000020">
    <property type="protein sequence ID" value="POS81099.1"/>
    <property type="molecule type" value="Genomic_DNA"/>
</dbReference>
<protein>
    <recommendedName>
        <fullName evidence="2">DUF8212 domain-containing protein</fullName>
    </recommendedName>
</protein>
<dbReference type="PANTHER" id="PTHR10622">
    <property type="entry name" value="HET DOMAIN-CONTAINING PROTEIN"/>
    <property type="match status" value="1"/>
</dbReference>
<evidence type="ECO:0000313" key="3">
    <source>
        <dbReference type="EMBL" id="POS81099.1"/>
    </source>
</evidence>
<dbReference type="PANTHER" id="PTHR10622:SF12">
    <property type="entry name" value="HET DOMAIN-CONTAINING PROTEIN"/>
    <property type="match status" value="1"/>
</dbReference>
<evidence type="ECO:0000259" key="2">
    <source>
        <dbReference type="Pfam" id="PF26640"/>
    </source>
</evidence>
<gene>
    <name evidence="3" type="ORF">DHEL01_v200515</name>
</gene>
<dbReference type="STRING" id="158607.A0A2P5IF41"/>
<accession>A0A2P5IF41</accession>
<comment type="caution">
    <text evidence="3">The sequence shown here is derived from an EMBL/GenBank/DDBJ whole genome shotgun (WGS) entry which is preliminary data.</text>
</comment>
<feature type="compositionally biased region" description="Low complexity" evidence="1">
    <location>
        <begin position="227"/>
        <end position="237"/>
    </location>
</feature>
<evidence type="ECO:0000256" key="1">
    <source>
        <dbReference type="SAM" id="MobiDB-lite"/>
    </source>
</evidence>
<keyword evidence="4" id="KW-1185">Reference proteome</keyword>
<dbReference type="Pfam" id="PF26640">
    <property type="entry name" value="DUF8212"/>
    <property type="match status" value="1"/>
</dbReference>
<feature type="domain" description="DUF8212" evidence="2">
    <location>
        <begin position="195"/>
        <end position="223"/>
    </location>
</feature>
<feature type="region of interest" description="Disordered" evidence="1">
    <location>
        <begin position="221"/>
        <end position="252"/>
    </location>
</feature>